<organism evidence="5 6">
    <name type="scientific">Aspergillus sclerotialis</name>
    <dbReference type="NCBI Taxonomy" id="2070753"/>
    <lineage>
        <taxon>Eukaryota</taxon>
        <taxon>Fungi</taxon>
        <taxon>Dikarya</taxon>
        <taxon>Ascomycota</taxon>
        <taxon>Pezizomycotina</taxon>
        <taxon>Eurotiomycetes</taxon>
        <taxon>Eurotiomycetidae</taxon>
        <taxon>Eurotiales</taxon>
        <taxon>Aspergillaceae</taxon>
        <taxon>Aspergillus</taxon>
        <taxon>Aspergillus subgen. Polypaecilum</taxon>
    </lineage>
</organism>
<keyword evidence="2" id="KW-0472">Membrane</keyword>
<evidence type="ECO:0000256" key="3">
    <source>
        <dbReference type="SAM" id="SignalP"/>
    </source>
</evidence>
<keyword evidence="2" id="KW-1133">Transmembrane helix</keyword>
<feature type="compositionally biased region" description="Polar residues" evidence="1">
    <location>
        <begin position="83"/>
        <end position="121"/>
    </location>
</feature>
<comment type="caution">
    <text evidence="5">The sequence shown here is derived from an EMBL/GenBank/DDBJ whole genome shotgun (WGS) entry which is preliminary data.</text>
</comment>
<feature type="chain" id="PRO_5017388532" evidence="3">
    <location>
        <begin position="24"/>
        <end position="360"/>
    </location>
</feature>
<gene>
    <name evidence="5" type="ORF">PHISCL_08504</name>
</gene>
<dbReference type="Pfam" id="PF24866">
    <property type="entry name" value="DUF7732"/>
    <property type="match status" value="1"/>
</dbReference>
<keyword evidence="2" id="KW-0812">Transmembrane</keyword>
<name>A0A3A2Z8C5_9EURO</name>
<dbReference type="AlphaFoldDB" id="A0A3A2Z8C5"/>
<dbReference type="EMBL" id="MVGC01000441">
    <property type="protein sequence ID" value="RJE19156.1"/>
    <property type="molecule type" value="Genomic_DNA"/>
</dbReference>
<dbReference type="Proteomes" id="UP000266188">
    <property type="component" value="Unassembled WGS sequence"/>
</dbReference>
<evidence type="ECO:0000313" key="6">
    <source>
        <dbReference type="Proteomes" id="UP000266188"/>
    </source>
</evidence>
<feature type="compositionally biased region" description="Acidic residues" evidence="1">
    <location>
        <begin position="69"/>
        <end position="78"/>
    </location>
</feature>
<evidence type="ECO:0000313" key="5">
    <source>
        <dbReference type="EMBL" id="RJE19156.1"/>
    </source>
</evidence>
<feature type="domain" description="DUF7732" evidence="4">
    <location>
        <begin position="159"/>
        <end position="292"/>
    </location>
</feature>
<feature type="signal peptide" evidence="3">
    <location>
        <begin position="1"/>
        <end position="23"/>
    </location>
</feature>
<proteinExistence type="predicted"/>
<dbReference type="PANTHER" id="PTHR42091">
    <property type="entry name" value="CONSERVED GLYCINE-RICH PROTEIN (AFU_ORTHOLOGUE AFUA_7G02440)"/>
    <property type="match status" value="1"/>
</dbReference>
<dbReference type="STRING" id="2070753.A0A3A2Z8C5"/>
<feature type="region of interest" description="Disordered" evidence="1">
    <location>
        <begin position="46"/>
        <end position="134"/>
    </location>
</feature>
<dbReference type="PANTHER" id="PTHR42091:SF1">
    <property type="entry name" value="CONSERVED GLYCINE-RICH PROTEIN (AFU_ORTHOLOGUE AFUA_7G02440)"/>
    <property type="match status" value="1"/>
</dbReference>
<protein>
    <submittedName>
        <fullName evidence="5">Conserved glycine-rich protein</fullName>
    </submittedName>
</protein>
<dbReference type="InterPro" id="IPR056634">
    <property type="entry name" value="DUF7732"/>
</dbReference>
<keyword evidence="3" id="KW-0732">Signal</keyword>
<evidence type="ECO:0000256" key="2">
    <source>
        <dbReference type="SAM" id="Phobius"/>
    </source>
</evidence>
<evidence type="ECO:0000259" key="4">
    <source>
        <dbReference type="Pfam" id="PF24866"/>
    </source>
</evidence>
<sequence length="360" mass="38924">MPPNLLGWALLLIALLFPTLSAASDTGKPTGIRLLGRFSPVSQVHGQMKQVWKRRRGGGSDWGGSSDTSVDDDDDDASDTGSNNNLPVCQVTKNVTQKAHNSDSYGSFYRTGNGSPNSNEGGYTPEGSGTHPVWDNSTGEWMTIHYNLFDQDQEEYHNYLGGASVPYASGEDSPNGVHPVRLDLDFEEAPPGDLYGDLCTVPNSSYAYKYNEKWKWRSSAFKMESFTRFVPMYCCCALYSLCGCDDFHSNSSFVPTLVDYLMESTQPLNNTHICAVDIDGMALIINGTVSNGSTKANPAMDPTTETVAITTSQYCEPTDSGYSSQVNGGLGMSPPQVLIMISTVATTSLGILFGVSLILL</sequence>
<reference evidence="6" key="1">
    <citation type="submission" date="2017-02" db="EMBL/GenBank/DDBJ databases">
        <authorList>
            <person name="Tafer H."/>
            <person name="Lopandic K."/>
        </authorList>
    </citation>
    <scope>NUCLEOTIDE SEQUENCE [LARGE SCALE GENOMIC DNA]</scope>
    <source>
        <strain evidence="6">CBS 366.77</strain>
    </source>
</reference>
<evidence type="ECO:0000256" key="1">
    <source>
        <dbReference type="SAM" id="MobiDB-lite"/>
    </source>
</evidence>
<accession>A0A3A2Z8C5</accession>
<keyword evidence="6" id="KW-1185">Reference proteome</keyword>
<dbReference type="OrthoDB" id="5425547at2759"/>
<feature type="transmembrane region" description="Helical" evidence="2">
    <location>
        <begin position="337"/>
        <end position="359"/>
    </location>
</feature>